<dbReference type="Proteomes" id="UP000821865">
    <property type="component" value="Chromosome 9"/>
</dbReference>
<comment type="caution">
    <text evidence="1">The sequence shown here is derived from an EMBL/GenBank/DDBJ whole genome shotgun (WGS) entry which is preliminary data.</text>
</comment>
<dbReference type="EMBL" id="CM023478">
    <property type="protein sequence ID" value="KAH7934396.1"/>
    <property type="molecule type" value="Genomic_DNA"/>
</dbReference>
<proteinExistence type="predicted"/>
<evidence type="ECO:0000313" key="2">
    <source>
        <dbReference type="Proteomes" id="UP000821865"/>
    </source>
</evidence>
<sequence length="719" mass="78292">MTPEDIFLHRCDSEHGFLTASKLSSDGYYVLCGSQDMGGEMAKGIRRFNVDIIELQPSSESSMNDAYQEICEQLFKKNTPLHALVCNVGTTDLGELEWISERNLLRAFEQTVVSTARLVNRFLPMLRETRGRIVVCAGTSGRVAVPGAGVHSVINAALISFADCLRREMAKFRVQVVLVEPVWLNYRTPLSQLHSAGIAVKETLSCVSRDVFDDYSLGYVNAFRTLWNCHTTRWYVGPPDVLASCTCLAVTDVTPECVYSCGYPAERTVNAVLTYMPAQFVDLPFVKLRLWSESDVSRGSPGARHRIASPGALQKFLHSSLSPMPMPCEESQMSTPARQLEDVRADYFPSMDRTVDATPPPLTPPPVVRISGERFKPHRSDGDDQQLHEFSSGVPFQAGAKTPVAGIAPPEQPLGLGSDTAAAAVTQQQQPEPPLPSPADNASREASSTSDPTPSPEVSSSASQEPSLQPTSPQLPFTANRDGGGTGCTGEASMQVDDGGSLVLSLIDDAQCDVVAAMFASVQRSARDRIKTPYPGSSVVRVMQPRAEILAIEYKPPPPVTQQLQFQPRGPEPWSPRSPYHTGIRALPPNAMDLISPPDEEDTFAAMTPPGEHSRSPIDSALQVEVVSEGGAPGDSALHDSPMLPEASAPPPMHMSEPYAEHLEMLRSRGQLEPEAEDDTPRRKDSFDELSLTSVDPTQEEGVRRRAPGAKRDQEDRHD</sequence>
<accession>A0ACB8C6E6</accession>
<organism evidence="1 2">
    <name type="scientific">Dermacentor silvarum</name>
    <name type="common">Tick</name>
    <dbReference type="NCBI Taxonomy" id="543639"/>
    <lineage>
        <taxon>Eukaryota</taxon>
        <taxon>Metazoa</taxon>
        <taxon>Ecdysozoa</taxon>
        <taxon>Arthropoda</taxon>
        <taxon>Chelicerata</taxon>
        <taxon>Arachnida</taxon>
        <taxon>Acari</taxon>
        <taxon>Parasitiformes</taxon>
        <taxon>Ixodida</taxon>
        <taxon>Ixodoidea</taxon>
        <taxon>Ixodidae</taxon>
        <taxon>Rhipicephalinae</taxon>
        <taxon>Dermacentor</taxon>
    </lineage>
</organism>
<keyword evidence="2" id="KW-1185">Reference proteome</keyword>
<name>A0ACB8C6E6_DERSI</name>
<evidence type="ECO:0000313" key="1">
    <source>
        <dbReference type="EMBL" id="KAH7934396.1"/>
    </source>
</evidence>
<reference evidence="1" key="1">
    <citation type="submission" date="2020-05" db="EMBL/GenBank/DDBJ databases">
        <title>Large-scale comparative analyses of tick genomes elucidate their genetic diversity and vector capacities.</title>
        <authorList>
            <person name="Jia N."/>
            <person name="Wang J."/>
            <person name="Shi W."/>
            <person name="Du L."/>
            <person name="Sun Y."/>
            <person name="Zhan W."/>
            <person name="Jiang J."/>
            <person name="Wang Q."/>
            <person name="Zhang B."/>
            <person name="Ji P."/>
            <person name="Sakyi L.B."/>
            <person name="Cui X."/>
            <person name="Yuan T."/>
            <person name="Jiang B."/>
            <person name="Yang W."/>
            <person name="Lam T.T.-Y."/>
            <person name="Chang Q."/>
            <person name="Ding S."/>
            <person name="Wang X."/>
            <person name="Zhu J."/>
            <person name="Ruan X."/>
            <person name="Zhao L."/>
            <person name="Wei J."/>
            <person name="Que T."/>
            <person name="Du C."/>
            <person name="Cheng J."/>
            <person name="Dai P."/>
            <person name="Han X."/>
            <person name="Huang E."/>
            <person name="Gao Y."/>
            <person name="Liu J."/>
            <person name="Shao H."/>
            <person name="Ye R."/>
            <person name="Li L."/>
            <person name="Wei W."/>
            <person name="Wang X."/>
            <person name="Wang C."/>
            <person name="Yang T."/>
            <person name="Huo Q."/>
            <person name="Li W."/>
            <person name="Guo W."/>
            <person name="Chen H."/>
            <person name="Zhou L."/>
            <person name="Ni X."/>
            <person name="Tian J."/>
            <person name="Zhou Y."/>
            <person name="Sheng Y."/>
            <person name="Liu T."/>
            <person name="Pan Y."/>
            <person name="Xia L."/>
            <person name="Li J."/>
            <person name="Zhao F."/>
            <person name="Cao W."/>
        </authorList>
    </citation>
    <scope>NUCLEOTIDE SEQUENCE</scope>
    <source>
        <strain evidence="1">Dsil-2018</strain>
    </source>
</reference>
<gene>
    <name evidence="1" type="ORF">HPB49_025448</name>
</gene>
<protein>
    <submittedName>
        <fullName evidence="1">Uncharacterized protein</fullName>
    </submittedName>
</protein>